<comment type="caution">
    <text evidence="3">The sequence shown here is derived from an EMBL/GenBank/DDBJ whole genome shotgun (WGS) entry which is preliminary data.</text>
</comment>
<feature type="non-terminal residue" evidence="3">
    <location>
        <position position="376"/>
    </location>
</feature>
<evidence type="ECO:0000259" key="2">
    <source>
        <dbReference type="Pfam" id="PF16095"/>
    </source>
</evidence>
<gene>
    <name evidence="3" type="ORF">PACLA_8A088395</name>
</gene>
<evidence type="ECO:0000313" key="4">
    <source>
        <dbReference type="Proteomes" id="UP001152795"/>
    </source>
</evidence>
<feature type="domain" description="COR" evidence="2">
    <location>
        <begin position="73"/>
        <end position="250"/>
    </location>
</feature>
<organism evidence="3 4">
    <name type="scientific">Paramuricea clavata</name>
    <name type="common">Red gorgonian</name>
    <name type="synonym">Violescent sea-whip</name>
    <dbReference type="NCBI Taxonomy" id="317549"/>
    <lineage>
        <taxon>Eukaryota</taxon>
        <taxon>Metazoa</taxon>
        <taxon>Cnidaria</taxon>
        <taxon>Anthozoa</taxon>
        <taxon>Octocorallia</taxon>
        <taxon>Malacalcyonacea</taxon>
        <taxon>Plexauridae</taxon>
        <taxon>Paramuricea</taxon>
    </lineage>
</organism>
<keyword evidence="4" id="KW-1185">Reference proteome</keyword>
<keyword evidence="1" id="KW-0677">Repeat</keyword>
<evidence type="ECO:0000313" key="3">
    <source>
        <dbReference type="EMBL" id="CAB4029698.1"/>
    </source>
</evidence>
<protein>
    <recommendedName>
        <fullName evidence="2">COR domain-containing protein</fullName>
    </recommendedName>
</protein>
<dbReference type="AlphaFoldDB" id="A0A6S7JFZ1"/>
<dbReference type="Proteomes" id="UP001152795">
    <property type="component" value="Unassembled WGS sequence"/>
</dbReference>
<dbReference type="Pfam" id="PF16095">
    <property type="entry name" value="COR-A"/>
    <property type="match status" value="1"/>
</dbReference>
<dbReference type="InterPro" id="IPR032171">
    <property type="entry name" value="COR-A"/>
</dbReference>
<sequence>VDSEFLERAKEYCEKKFARMFGERLVRSLDDEILFAVENSDNHDDGGITKLKNTIANDVCVSRNFQFVNQELPLKWVHCEEEIIDYQKNPDSKQCLNISEVKILLENKCQETFTDSEFNSMLTFFHDSGLILLPGVMYDVNDESIGKDLVILSPQYLVDIMTRIHEVPGDRDLKRQFINEFQKLKDEGRVAFKLLEHVWKDKMEQVDILVELLSSFKLLYPLHTDSESEPQEGAEPLAAVDTSVKEFIIPCMLKEKSHESLSKRWLKTCEKWTDIEETEHKFVFDFGCFLPPPLFDYFLVHIYRHSCKTKGIRPILQRRSGIFSFSNKFLFCTRLVLKDCQIWVRARFVLMCFHCFAPHLLFDVSIILGPDVLMLG</sequence>
<dbReference type="OrthoDB" id="5953486at2759"/>
<reference evidence="3" key="1">
    <citation type="submission" date="2020-04" db="EMBL/GenBank/DDBJ databases">
        <authorList>
            <person name="Alioto T."/>
            <person name="Alioto T."/>
            <person name="Gomez Garrido J."/>
        </authorList>
    </citation>
    <scope>NUCLEOTIDE SEQUENCE</scope>
    <source>
        <strain evidence="3">A484AB</strain>
    </source>
</reference>
<evidence type="ECO:0000256" key="1">
    <source>
        <dbReference type="ARBA" id="ARBA00022737"/>
    </source>
</evidence>
<proteinExistence type="predicted"/>
<dbReference type="EMBL" id="CACRXK020016346">
    <property type="protein sequence ID" value="CAB4029698.1"/>
    <property type="molecule type" value="Genomic_DNA"/>
</dbReference>
<name>A0A6S7JFZ1_PARCT</name>
<accession>A0A6S7JFZ1</accession>